<protein>
    <submittedName>
        <fullName evidence="1">Uncharacterized protein</fullName>
    </submittedName>
</protein>
<name>A0AB34KNN5_9PEZI</name>
<evidence type="ECO:0000313" key="1">
    <source>
        <dbReference type="EMBL" id="KAL1586718.1"/>
    </source>
</evidence>
<dbReference type="EMBL" id="JAAQHG020000013">
    <property type="protein sequence ID" value="KAL1586718.1"/>
    <property type="molecule type" value="Genomic_DNA"/>
</dbReference>
<gene>
    <name evidence="1" type="ORF">WHR41_04554</name>
</gene>
<proteinExistence type="predicted"/>
<reference evidence="1 2" key="1">
    <citation type="journal article" date="2020" name="Microbiol. Resour. Announc.">
        <title>Draft Genome Sequence of a Cladosporium Species Isolated from the Mesophotic Ascidian Didemnum maculosum.</title>
        <authorList>
            <person name="Gioti A."/>
            <person name="Siaperas R."/>
            <person name="Nikolaivits E."/>
            <person name="Le Goff G."/>
            <person name="Ouazzani J."/>
            <person name="Kotoulas G."/>
            <person name="Topakas E."/>
        </authorList>
    </citation>
    <scope>NUCLEOTIDE SEQUENCE [LARGE SCALE GENOMIC DNA]</scope>
    <source>
        <strain evidence="1 2">TM138-S3</strain>
    </source>
</reference>
<dbReference type="Proteomes" id="UP000803884">
    <property type="component" value="Unassembled WGS sequence"/>
</dbReference>
<comment type="caution">
    <text evidence="1">The sequence shown here is derived from an EMBL/GenBank/DDBJ whole genome shotgun (WGS) entry which is preliminary data.</text>
</comment>
<dbReference type="RefSeq" id="XP_069229823.1">
    <property type="nucleotide sequence ID" value="XM_069373160.1"/>
</dbReference>
<evidence type="ECO:0000313" key="2">
    <source>
        <dbReference type="Proteomes" id="UP000803884"/>
    </source>
</evidence>
<accession>A0AB34KNN5</accession>
<dbReference type="GeneID" id="96005998"/>
<keyword evidence="2" id="KW-1185">Reference proteome</keyword>
<organism evidence="1 2">
    <name type="scientific">Cladosporium halotolerans</name>
    <dbReference type="NCBI Taxonomy" id="1052096"/>
    <lineage>
        <taxon>Eukaryota</taxon>
        <taxon>Fungi</taxon>
        <taxon>Dikarya</taxon>
        <taxon>Ascomycota</taxon>
        <taxon>Pezizomycotina</taxon>
        <taxon>Dothideomycetes</taxon>
        <taxon>Dothideomycetidae</taxon>
        <taxon>Cladosporiales</taxon>
        <taxon>Cladosporiaceae</taxon>
        <taxon>Cladosporium</taxon>
    </lineage>
</organism>
<sequence length="225" mass="25529">MRQRRQFYAIARVGERYRTIAAIHSQWLMELSAVRQYLVTLKILRAPRNFPAIRRELKLAASKPADFWNPCSRGDRSEWGIDFPFMTTALLLGSDVRPPSHALSPAHPLPIDTPPDQIQNGDGISIFDITEIGRPRYAMMRCVAKRPCDRHDGLCHSRSIMNASDYIRRYRAEDEIYDDANDHSDGPGCSNHGPALGNPVAEHFPDEVRELDAFPLVRCCDLDSV</sequence>
<dbReference type="AlphaFoldDB" id="A0AB34KNN5"/>